<dbReference type="PANTHER" id="PTHR44591">
    <property type="entry name" value="STRESS RESPONSE REGULATOR PROTEIN 1"/>
    <property type="match status" value="1"/>
</dbReference>
<dbReference type="InterPro" id="IPR050595">
    <property type="entry name" value="Bact_response_regulator"/>
</dbReference>
<dbReference type="PROSITE" id="PS50110">
    <property type="entry name" value="RESPONSE_REGULATORY"/>
    <property type="match status" value="1"/>
</dbReference>
<protein>
    <submittedName>
        <fullName evidence="5">CheY-like chemotaxis protein</fullName>
    </submittedName>
</protein>
<dbReference type="InterPro" id="IPR008207">
    <property type="entry name" value="Sig_transdc_His_kin_Hpt_dom"/>
</dbReference>
<feature type="modified residue" description="4-aspartylphosphate" evidence="3">
    <location>
        <position position="54"/>
    </location>
</feature>
<dbReference type="RefSeq" id="WP_310373463.1">
    <property type="nucleotide sequence ID" value="NZ_JAVDXT010000002.1"/>
</dbReference>
<dbReference type="InterPro" id="IPR011006">
    <property type="entry name" value="CheY-like_superfamily"/>
</dbReference>
<sequence length="247" mass="26431">MAQPRVLLVEDDALLRRFVRMALEELPIELLECESVAGALEILGAAPVQLILTDLMLPGASGVDLLQELQQSPCLRGQAKVVVLSAGLTQDTRQQLAPLGVWRLLEKPVSVGLLEQCVQEALQDAPVTATPTTPVDLALASAIDQYFAGDAELFQLYRDSCLLQLPHDIATGDQASEGGDLPALRRVAHSLKTVLLTLGAPQLSAQARDLEQLCHSAAPGPVSPAHSGWLTLRAALAHWIDLQKISP</sequence>
<accession>A0ABU2C8Y5</accession>
<dbReference type="InterPro" id="IPR001789">
    <property type="entry name" value="Sig_transdc_resp-reg_receiver"/>
</dbReference>
<dbReference type="Pfam" id="PF00072">
    <property type="entry name" value="Response_reg"/>
    <property type="match status" value="1"/>
</dbReference>
<dbReference type="CDD" id="cd00156">
    <property type="entry name" value="REC"/>
    <property type="match status" value="1"/>
</dbReference>
<name>A0ABU2C8Y5_9BURK</name>
<evidence type="ECO:0000313" key="5">
    <source>
        <dbReference type="EMBL" id="MDR7377799.1"/>
    </source>
</evidence>
<dbReference type="SUPFAM" id="SSF47226">
    <property type="entry name" value="Histidine-containing phosphotransfer domain, HPT domain"/>
    <property type="match status" value="1"/>
</dbReference>
<evidence type="ECO:0000256" key="2">
    <source>
        <dbReference type="ARBA" id="ARBA00023012"/>
    </source>
</evidence>
<proteinExistence type="predicted"/>
<reference evidence="5 6" key="1">
    <citation type="submission" date="2023-07" db="EMBL/GenBank/DDBJ databases">
        <title>Sorghum-associated microbial communities from plants grown in Nebraska, USA.</title>
        <authorList>
            <person name="Schachtman D."/>
        </authorList>
    </citation>
    <scope>NUCLEOTIDE SEQUENCE [LARGE SCALE GENOMIC DNA]</scope>
    <source>
        <strain evidence="5 6">BE313</strain>
    </source>
</reference>
<evidence type="ECO:0000256" key="3">
    <source>
        <dbReference type="PROSITE-ProRule" id="PRU00169"/>
    </source>
</evidence>
<dbReference type="Gene3D" id="3.40.50.2300">
    <property type="match status" value="1"/>
</dbReference>
<organism evidence="5 6">
    <name type="scientific">Rhodoferax ferrireducens</name>
    <dbReference type="NCBI Taxonomy" id="192843"/>
    <lineage>
        <taxon>Bacteria</taxon>
        <taxon>Pseudomonadati</taxon>
        <taxon>Pseudomonadota</taxon>
        <taxon>Betaproteobacteria</taxon>
        <taxon>Burkholderiales</taxon>
        <taxon>Comamonadaceae</taxon>
        <taxon>Rhodoferax</taxon>
    </lineage>
</organism>
<dbReference type="InterPro" id="IPR036641">
    <property type="entry name" value="HPT_dom_sf"/>
</dbReference>
<dbReference type="PANTHER" id="PTHR44591:SF3">
    <property type="entry name" value="RESPONSE REGULATORY DOMAIN-CONTAINING PROTEIN"/>
    <property type="match status" value="1"/>
</dbReference>
<evidence type="ECO:0000259" key="4">
    <source>
        <dbReference type="PROSITE" id="PS50110"/>
    </source>
</evidence>
<dbReference type="Pfam" id="PF01627">
    <property type="entry name" value="Hpt"/>
    <property type="match status" value="1"/>
</dbReference>
<dbReference type="SMART" id="SM00448">
    <property type="entry name" value="REC"/>
    <property type="match status" value="1"/>
</dbReference>
<dbReference type="EMBL" id="JAVDXT010000002">
    <property type="protein sequence ID" value="MDR7377799.1"/>
    <property type="molecule type" value="Genomic_DNA"/>
</dbReference>
<comment type="caution">
    <text evidence="5">The sequence shown here is derived from an EMBL/GenBank/DDBJ whole genome shotgun (WGS) entry which is preliminary data.</text>
</comment>
<keyword evidence="2" id="KW-0902">Two-component regulatory system</keyword>
<dbReference type="Gene3D" id="1.20.120.160">
    <property type="entry name" value="HPT domain"/>
    <property type="match status" value="1"/>
</dbReference>
<feature type="domain" description="Response regulatory" evidence="4">
    <location>
        <begin position="5"/>
        <end position="122"/>
    </location>
</feature>
<gene>
    <name evidence="5" type="ORF">J2X19_002478</name>
</gene>
<keyword evidence="6" id="KW-1185">Reference proteome</keyword>
<dbReference type="Proteomes" id="UP001180487">
    <property type="component" value="Unassembled WGS sequence"/>
</dbReference>
<evidence type="ECO:0000256" key="1">
    <source>
        <dbReference type="ARBA" id="ARBA00022553"/>
    </source>
</evidence>
<keyword evidence="1 3" id="KW-0597">Phosphoprotein</keyword>
<evidence type="ECO:0000313" key="6">
    <source>
        <dbReference type="Proteomes" id="UP001180487"/>
    </source>
</evidence>
<dbReference type="SUPFAM" id="SSF52172">
    <property type="entry name" value="CheY-like"/>
    <property type="match status" value="1"/>
</dbReference>